<feature type="compositionally biased region" description="Basic and acidic residues" evidence="1">
    <location>
        <begin position="383"/>
        <end position="392"/>
    </location>
</feature>
<dbReference type="Gene3D" id="2.60.120.260">
    <property type="entry name" value="Galactose-binding domain-like"/>
    <property type="match status" value="1"/>
</dbReference>
<keyword evidence="2" id="KW-0812">Transmembrane</keyword>
<keyword evidence="2" id="KW-1133">Transmembrane helix</keyword>
<name>A0A8H4QY31_9AGAR</name>
<dbReference type="Proteomes" id="UP000521872">
    <property type="component" value="Unassembled WGS sequence"/>
</dbReference>
<keyword evidence="2" id="KW-0472">Membrane</keyword>
<evidence type="ECO:0000313" key="3">
    <source>
        <dbReference type="EMBL" id="KAF4618918.1"/>
    </source>
</evidence>
<reference evidence="3 4" key="1">
    <citation type="submission" date="2019-12" db="EMBL/GenBank/DDBJ databases">
        <authorList>
            <person name="Floudas D."/>
            <person name="Bentzer J."/>
            <person name="Ahren D."/>
            <person name="Johansson T."/>
            <person name="Persson P."/>
            <person name="Tunlid A."/>
        </authorList>
    </citation>
    <scope>NUCLEOTIDE SEQUENCE [LARGE SCALE GENOMIC DNA]</scope>
    <source>
        <strain evidence="3 4">CBS 102.39</strain>
    </source>
</reference>
<comment type="caution">
    <text evidence="3">The sequence shown here is derived from an EMBL/GenBank/DDBJ whole genome shotgun (WGS) entry which is preliminary data.</text>
</comment>
<evidence type="ECO:0000256" key="2">
    <source>
        <dbReference type="SAM" id="Phobius"/>
    </source>
</evidence>
<organism evidence="3 4">
    <name type="scientific">Agrocybe pediades</name>
    <dbReference type="NCBI Taxonomy" id="84607"/>
    <lineage>
        <taxon>Eukaryota</taxon>
        <taxon>Fungi</taxon>
        <taxon>Dikarya</taxon>
        <taxon>Basidiomycota</taxon>
        <taxon>Agaricomycotina</taxon>
        <taxon>Agaricomycetes</taxon>
        <taxon>Agaricomycetidae</taxon>
        <taxon>Agaricales</taxon>
        <taxon>Agaricineae</taxon>
        <taxon>Strophariaceae</taxon>
        <taxon>Agrocybe</taxon>
    </lineage>
</organism>
<keyword evidence="4" id="KW-1185">Reference proteome</keyword>
<evidence type="ECO:0000313" key="4">
    <source>
        <dbReference type="Proteomes" id="UP000521872"/>
    </source>
</evidence>
<gene>
    <name evidence="3" type="ORF">D9613_009820</name>
</gene>
<feature type="compositionally biased region" description="Low complexity" evidence="1">
    <location>
        <begin position="333"/>
        <end position="357"/>
    </location>
</feature>
<evidence type="ECO:0000256" key="1">
    <source>
        <dbReference type="SAM" id="MobiDB-lite"/>
    </source>
</evidence>
<proteinExistence type="predicted"/>
<dbReference type="EMBL" id="JAACJL010000017">
    <property type="protein sequence ID" value="KAF4618918.1"/>
    <property type="molecule type" value="Genomic_DNA"/>
</dbReference>
<sequence>MSKSSVLKPAVIVDDRDGYVKYLGNHWKQSTAKSTFDHTLSSLDASDVSEGPTLSDCLNASSVIASDIALYGTLSGDLKLQYIADSGNQSTVSLSLPKNSTGPVTGVELLRLNASSSLTRRSLAVFPATGTLNVDYLTYTATSDTNITNRDIILDDRDPRLKYTGAWEKGTAQMPTGAGYGGTMSSTNQTESLMTVQFIGSSIRVYGILNQVEGELIVAVTLDDTTNYIPIYDDTQPVDSSSWTFNAPFWDLRMAAGPHTLSIEVLRLDSVVYTSSVDNIAITGGGDTTWTTSSDKGGTIGTAVGVVVGLFFGCMLFVIVYKQWRRARAVQNASASQSAPQMAAATAATPSIPARTRGAPERVPAYDPEAGLNNPPPPYTPKPGEEERRRRL</sequence>
<feature type="transmembrane region" description="Helical" evidence="2">
    <location>
        <begin position="300"/>
        <end position="321"/>
    </location>
</feature>
<feature type="region of interest" description="Disordered" evidence="1">
    <location>
        <begin position="333"/>
        <end position="392"/>
    </location>
</feature>
<protein>
    <submittedName>
        <fullName evidence="3">Uncharacterized protein</fullName>
    </submittedName>
</protein>
<accession>A0A8H4QY31</accession>
<dbReference type="AlphaFoldDB" id="A0A8H4QY31"/>